<keyword evidence="10" id="KW-0234">DNA repair</keyword>
<keyword evidence="8" id="KW-0804">Transcription</keyword>
<dbReference type="GO" id="GO:0033186">
    <property type="term" value="C:CAF-1 complex"/>
    <property type="evidence" value="ECO:0007669"/>
    <property type="project" value="TreeGrafter"/>
</dbReference>
<name>A0AAD9XAY3_9ROSI</name>
<feature type="compositionally biased region" description="Basic and acidic residues" evidence="14">
    <location>
        <begin position="490"/>
        <end position="499"/>
    </location>
</feature>
<feature type="compositionally biased region" description="Basic and acidic residues" evidence="14">
    <location>
        <begin position="416"/>
        <end position="460"/>
    </location>
</feature>
<evidence type="ECO:0000256" key="14">
    <source>
        <dbReference type="SAM" id="MobiDB-lite"/>
    </source>
</evidence>
<sequence>MKGGTVQINWHDMKPVLTLDFHPVSGLLATGGADYDIKLWLISSGEAEKKIPSATYQNSLSYHGSAVNILRFSPSGEQLASGADGGELLLWMLHSTETGQTWKVLKTLSFHRKDVLDLEWSTDGAFLISGSVDNSCIVWDINKGSVIQILDDHFHYVQGVAWDPLSKYAASLSSDRTCRIYANKPTKTKGVDKINYVCQHVITKTGSQSVDDSKSAKNHLFHDETLPSFFRRLAWSPDGSFLLVPAGSHKISPTSETLNTAYIFSRKDLSRPALQLPGGSKPVIAVRFCPLAFSLRGPNSAGFFKLPYRIVFAIATLNSLYIYDTESVPPIAILAGLHYAAITDISWSPDARYLALSSHDGYCTLVEFENNELGFPISLSGNKVIENVNKSPVVQKSEDMIILTTTKDNPVAADSRLTEAEKNEADYNKIETERTEDSIPMETQRDEIDNQKSGERKEGNTTKNDVSVAGDSRAMETERNKADILQTEGETMKEGETRNDGSVAGDSKPMEVERNEAEKSRKTVSETKEVKYAKPVQNKPAKRRITPMAIDP</sequence>
<dbReference type="PANTHER" id="PTHR15271">
    <property type="entry name" value="CHROMATIN ASSEMBLY FACTOR 1 SUBUNIT B"/>
    <property type="match status" value="1"/>
</dbReference>
<evidence type="ECO:0000256" key="7">
    <source>
        <dbReference type="ARBA" id="ARBA00023015"/>
    </source>
</evidence>
<dbReference type="PROSITE" id="PS50082">
    <property type="entry name" value="WD_REPEATS_2"/>
    <property type="match status" value="3"/>
</dbReference>
<dbReference type="InterPro" id="IPR019775">
    <property type="entry name" value="WD40_repeat_CS"/>
</dbReference>
<evidence type="ECO:0000259" key="15">
    <source>
        <dbReference type="Pfam" id="PF24105"/>
    </source>
</evidence>
<protein>
    <recommendedName>
        <fullName evidence="12">CAF-1 p60 homolog</fullName>
    </recommendedName>
</protein>
<evidence type="ECO:0000256" key="4">
    <source>
        <dbReference type="ARBA" id="ARBA00022737"/>
    </source>
</evidence>
<dbReference type="PROSITE" id="PS50294">
    <property type="entry name" value="WD_REPEATS_REGION"/>
    <property type="match status" value="2"/>
</dbReference>
<feature type="compositionally biased region" description="Basic and acidic residues" evidence="14">
    <location>
        <begin position="473"/>
        <end position="482"/>
    </location>
</feature>
<dbReference type="InterPro" id="IPR045145">
    <property type="entry name" value="PTHR15271"/>
</dbReference>
<keyword evidence="4" id="KW-0677">Repeat</keyword>
<keyword evidence="9" id="KW-0233">DNA recombination</keyword>
<dbReference type="AlphaFoldDB" id="A0AAD9XAY3"/>
<reference evidence="16" key="1">
    <citation type="journal article" date="2023" name="Plant J.">
        <title>Genome sequences and population genomics provide insights into the demographic history, inbreeding, and mutation load of two 'living fossil' tree species of Dipteronia.</title>
        <authorList>
            <person name="Feng Y."/>
            <person name="Comes H.P."/>
            <person name="Chen J."/>
            <person name="Zhu S."/>
            <person name="Lu R."/>
            <person name="Zhang X."/>
            <person name="Li P."/>
            <person name="Qiu J."/>
            <person name="Olsen K.M."/>
            <person name="Qiu Y."/>
        </authorList>
    </citation>
    <scope>NUCLEOTIDE SEQUENCE</scope>
    <source>
        <strain evidence="16">KIB01</strain>
    </source>
</reference>
<feature type="region of interest" description="Disordered" evidence="14">
    <location>
        <begin position="412"/>
        <end position="527"/>
    </location>
</feature>
<feature type="repeat" description="WD" evidence="13">
    <location>
        <begin position="108"/>
        <end position="149"/>
    </location>
</feature>
<dbReference type="Proteomes" id="UP001280121">
    <property type="component" value="Unassembled WGS sequence"/>
</dbReference>
<feature type="compositionally biased region" description="Basic and acidic residues" evidence="14">
    <location>
        <begin position="508"/>
        <end position="527"/>
    </location>
</feature>
<evidence type="ECO:0000256" key="8">
    <source>
        <dbReference type="ARBA" id="ARBA00023163"/>
    </source>
</evidence>
<dbReference type="GO" id="GO:0006335">
    <property type="term" value="P:DNA replication-dependent chromatin assembly"/>
    <property type="evidence" value="ECO:0007669"/>
    <property type="project" value="InterPro"/>
</dbReference>
<dbReference type="GO" id="GO:0005634">
    <property type="term" value="C:nucleus"/>
    <property type="evidence" value="ECO:0007669"/>
    <property type="project" value="UniProtKB-SubCell"/>
</dbReference>
<feature type="repeat" description="WD" evidence="13">
    <location>
        <begin position="60"/>
        <end position="101"/>
    </location>
</feature>
<dbReference type="EMBL" id="JANJYI010000003">
    <property type="protein sequence ID" value="KAK2656160.1"/>
    <property type="molecule type" value="Genomic_DNA"/>
</dbReference>
<dbReference type="FunFam" id="2.130.10.10:FF:000466">
    <property type="entry name" value="Chromatin assembly factor 1 subunit FAS2"/>
    <property type="match status" value="1"/>
</dbReference>
<accession>A0AAD9XAY3</accession>
<keyword evidence="5" id="KW-0227">DNA damage</keyword>
<dbReference type="GO" id="GO:0006310">
    <property type="term" value="P:DNA recombination"/>
    <property type="evidence" value="ECO:0007669"/>
    <property type="project" value="UniProtKB-KW"/>
</dbReference>
<evidence type="ECO:0000313" key="17">
    <source>
        <dbReference type="Proteomes" id="UP001280121"/>
    </source>
</evidence>
<evidence type="ECO:0000256" key="6">
    <source>
        <dbReference type="ARBA" id="ARBA00022853"/>
    </source>
</evidence>
<dbReference type="GO" id="GO:0006281">
    <property type="term" value="P:DNA repair"/>
    <property type="evidence" value="ECO:0007669"/>
    <property type="project" value="UniProtKB-KW"/>
</dbReference>
<proteinExistence type="inferred from homology"/>
<dbReference type="InterPro" id="IPR015943">
    <property type="entry name" value="WD40/YVTN_repeat-like_dom_sf"/>
</dbReference>
<evidence type="ECO:0000256" key="3">
    <source>
        <dbReference type="ARBA" id="ARBA00022574"/>
    </source>
</evidence>
<keyword evidence="11" id="KW-0539">Nucleus</keyword>
<comment type="similarity">
    <text evidence="2">Belongs to the WD repeat HIR1 family.</text>
</comment>
<keyword evidence="3 13" id="KW-0853">WD repeat</keyword>
<dbReference type="InterPro" id="IPR001680">
    <property type="entry name" value="WD40_rpt"/>
</dbReference>
<keyword evidence="7" id="KW-0805">Transcription regulation</keyword>
<evidence type="ECO:0000256" key="2">
    <source>
        <dbReference type="ARBA" id="ARBA00007306"/>
    </source>
</evidence>
<gene>
    <name evidence="16" type="ORF">Ddye_009212</name>
</gene>
<dbReference type="SUPFAM" id="SSF50978">
    <property type="entry name" value="WD40 repeat-like"/>
    <property type="match status" value="1"/>
</dbReference>
<evidence type="ECO:0000256" key="12">
    <source>
        <dbReference type="ARBA" id="ARBA00077035"/>
    </source>
</evidence>
<comment type="subcellular location">
    <subcellularLocation>
        <location evidence="1">Nucleus</location>
    </subcellularLocation>
</comment>
<keyword evidence="6" id="KW-0156">Chromatin regulator</keyword>
<feature type="repeat" description="WD" evidence="13">
    <location>
        <begin position="16"/>
        <end position="50"/>
    </location>
</feature>
<evidence type="ECO:0000256" key="5">
    <source>
        <dbReference type="ARBA" id="ARBA00022763"/>
    </source>
</evidence>
<evidence type="ECO:0000256" key="9">
    <source>
        <dbReference type="ARBA" id="ARBA00023172"/>
    </source>
</evidence>
<organism evidence="16 17">
    <name type="scientific">Dipteronia dyeriana</name>
    <dbReference type="NCBI Taxonomy" id="168575"/>
    <lineage>
        <taxon>Eukaryota</taxon>
        <taxon>Viridiplantae</taxon>
        <taxon>Streptophyta</taxon>
        <taxon>Embryophyta</taxon>
        <taxon>Tracheophyta</taxon>
        <taxon>Spermatophyta</taxon>
        <taxon>Magnoliopsida</taxon>
        <taxon>eudicotyledons</taxon>
        <taxon>Gunneridae</taxon>
        <taxon>Pentapetalae</taxon>
        <taxon>rosids</taxon>
        <taxon>malvids</taxon>
        <taxon>Sapindales</taxon>
        <taxon>Sapindaceae</taxon>
        <taxon>Hippocastanoideae</taxon>
        <taxon>Acereae</taxon>
        <taxon>Dipteronia</taxon>
    </lineage>
</organism>
<dbReference type="PANTHER" id="PTHR15271:SF4">
    <property type="entry name" value="CHROMATIN ASSEMBLY FACTOR 1 SUBUNIT B"/>
    <property type="match status" value="1"/>
</dbReference>
<dbReference type="Pfam" id="PF24105">
    <property type="entry name" value="Beta-prop_CAF1B_HIR1"/>
    <property type="match status" value="1"/>
</dbReference>
<dbReference type="GO" id="GO:0006334">
    <property type="term" value="P:nucleosome assembly"/>
    <property type="evidence" value="ECO:0007669"/>
    <property type="project" value="TreeGrafter"/>
</dbReference>
<comment type="caution">
    <text evidence="16">The sequence shown here is derived from an EMBL/GenBank/DDBJ whole genome shotgun (WGS) entry which is preliminary data.</text>
</comment>
<keyword evidence="17" id="KW-1185">Reference proteome</keyword>
<evidence type="ECO:0000256" key="10">
    <source>
        <dbReference type="ARBA" id="ARBA00023204"/>
    </source>
</evidence>
<dbReference type="SMART" id="SM00320">
    <property type="entry name" value="WD40"/>
    <property type="match status" value="5"/>
</dbReference>
<dbReference type="PROSITE" id="PS00678">
    <property type="entry name" value="WD_REPEATS_1"/>
    <property type="match status" value="1"/>
</dbReference>
<dbReference type="InterPro" id="IPR036322">
    <property type="entry name" value="WD40_repeat_dom_sf"/>
</dbReference>
<feature type="domain" description="CAF1B/HIR1 beta-propeller" evidence="15">
    <location>
        <begin position="1"/>
        <end position="373"/>
    </location>
</feature>
<dbReference type="Gene3D" id="2.130.10.10">
    <property type="entry name" value="YVTN repeat-like/Quinoprotein amine dehydrogenase"/>
    <property type="match status" value="2"/>
</dbReference>
<evidence type="ECO:0000256" key="13">
    <source>
        <dbReference type="PROSITE-ProRule" id="PRU00221"/>
    </source>
</evidence>
<dbReference type="InterPro" id="IPR055410">
    <property type="entry name" value="Beta-prop_CAF1B_HIR1"/>
</dbReference>
<evidence type="ECO:0000256" key="11">
    <source>
        <dbReference type="ARBA" id="ARBA00023242"/>
    </source>
</evidence>
<evidence type="ECO:0000256" key="1">
    <source>
        <dbReference type="ARBA" id="ARBA00004123"/>
    </source>
</evidence>
<evidence type="ECO:0000313" key="16">
    <source>
        <dbReference type="EMBL" id="KAK2656160.1"/>
    </source>
</evidence>